<name>Q7VHB5_HELHP</name>
<dbReference type="Proteomes" id="UP000002495">
    <property type="component" value="Chromosome"/>
</dbReference>
<dbReference type="KEGG" id="hhe:HH_1052"/>
<organism evidence="1 2">
    <name type="scientific">Helicobacter hepaticus (strain ATCC 51449 / 3B1)</name>
    <dbReference type="NCBI Taxonomy" id="235279"/>
    <lineage>
        <taxon>Bacteria</taxon>
        <taxon>Pseudomonadati</taxon>
        <taxon>Campylobacterota</taxon>
        <taxon>Epsilonproteobacteria</taxon>
        <taxon>Campylobacterales</taxon>
        <taxon>Helicobacteraceae</taxon>
        <taxon>Helicobacter</taxon>
    </lineage>
</organism>
<keyword evidence="2" id="KW-1185">Reference proteome</keyword>
<evidence type="ECO:0000313" key="1">
    <source>
        <dbReference type="EMBL" id="AAP77649.1"/>
    </source>
</evidence>
<dbReference type="EMBL" id="AE017125">
    <property type="protein sequence ID" value="AAP77649.1"/>
    <property type="molecule type" value="Genomic_DNA"/>
</dbReference>
<sequence>MIYPKITNCNDKLELDFTLKTQPFNQSDKKSSNAKVKGTD</sequence>
<dbReference type="AlphaFoldDB" id="Q7VHB5"/>
<gene>
    <name evidence="1" type="ordered locus">HH_1052</name>
</gene>
<proteinExistence type="predicted"/>
<reference evidence="1 2" key="1">
    <citation type="journal article" date="2003" name="Proc. Natl. Acad. Sci. U.S.A.">
        <title>The complete genome sequence of the carcinogenic bacterium Helicobacter hepaticus.</title>
        <authorList>
            <person name="Suerbaum S."/>
            <person name="Josenhans C."/>
            <person name="Sterzenbach T."/>
            <person name="Drescher B."/>
            <person name="Brandt P."/>
            <person name="Bell M."/>
            <person name="Droege M."/>
            <person name="Fartmann B."/>
            <person name="Fischer H.-P."/>
            <person name="Ge Z."/>
            <person name="Hoerster A."/>
            <person name="Holland R."/>
            <person name="Klein K."/>
            <person name="Koenig J."/>
            <person name="Macko L."/>
            <person name="Mendz G.L."/>
            <person name="Nyakatura G."/>
            <person name="Schauer D.B."/>
            <person name="Shen Z."/>
            <person name="Weber J."/>
            <person name="Frosch M."/>
            <person name="Fox J.G."/>
        </authorList>
    </citation>
    <scope>NUCLEOTIDE SEQUENCE [LARGE SCALE GENOMIC DNA]</scope>
    <source>
        <strain evidence="2">ATCC 51449 / 3B1</strain>
    </source>
</reference>
<protein>
    <submittedName>
        <fullName evidence="1">Uncharacterized protein</fullName>
    </submittedName>
</protein>
<evidence type="ECO:0000313" key="2">
    <source>
        <dbReference type="Proteomes" id="UP000002495"/>
    </source>
</evidence>
<accession>Q7VHB5</accession>
<dbReference type="STRING" id="235279.HH_1052"/>
<dbReference type="HOGENOM" id="CLU_3290607_0_0_7"/>